<proteinExistence type="predicted"/>
<dbReference type="SUPFAM" id="SSF52540">
    <property type="entry name" value="P-loop containing nucleoside triphosphate hydrolases"/>
    <property type="match status" value="1"/>
</dbReference>
<dbReference type="AlphaFoldDB" id="A0AAW0IW84"/>
<dbReference type="GO" id="GO:0003924">
    <property type="term" value="F:GTPase activity"/>
    <property type="evidence" value="ECO:0007669"/>
    <property type="project" value="InterPro"/>
</dbReference>
<name>A0AAW0IW84_MYOGA</name>
<dbReference type="Pfam" id="PF00025">
    <property type="entry name" value="Arf"/>
    <property type="match status" value="1"/>
</dbReference>
<evidence type="ECO:0008006" key="5">
    <source>
        <dbReference type="Google" id="ProtNLM"/>
    </source>
</evidence>
<dbReference type="EMBL" id="JBBHLL010000086">
    <property type="protein sequence ID" value="KAK7818627.1"/>
    <property type="molecule type" value="Genomic_DNA"/>
</dbReference>
<evidence type="ECO:0000256" key="2">
    <source>
        <dbReference type="ARBA" id="ARBA00023134"/>
    </source>
</evidence>
<dbReference type="InterPro" id="IPR027417">
    <property type="entry name" value="P-loop_NTPase"/>
</dbReference>
<evidence type="ECO:0000256" key="1">
    <source>
        <dbReference type="ARBA" id="ARBA00022741"/>
    </source>
</evidence>
<dbReference type="GO" id="GO:0005525">
    <property type="term" value="F:GTP binding"/>
    <property type="evidence" value="ECO:0007669"/>
    <property type="project" value="UniProtKB-KW"/>
</dbReference>
<dbReference type="InterPro" id="IPR024156">
    <property type="entry name" value="Small_GTPase_ARF"/>
</dbReference>
<accession>A0AAW0IW84</accession>
<keyword evidence="1" id="KW-0547">Nucleotide-binding</keyword>
<keyword evidence="4" id="KW-1185">Reference proteome</keyword>
<protein>
    <recommendedName>
        <fullName evidence="5">ADP-ribosylation factor</fullName>
    </recommendedName>
</protein>
<sequence length="75" mass="8670">MEMAEYTNISFTMWDVGSQDKIWSLWCHYSQNAQGLIFVVDSNDREHVNEAGEELVRTRAGDEFRGALLLVFVNQ</sequence>
<evidence type="ECO:0000313" key="3">
    <source>
        <dbReference type="EMBL" id="KAK7818627.1"/>
    </source>
</evidence>
<comment type="caution">
    <text evidence="3">The sequence shown here is derived from an EMBL/GenBank/DDBJ whole genome shotgun (WGS) entry which is preliminary data.</text>
</comment>
<reference evidence="3 4" key="1">
    <citation type="journal article" date="2023" name="bioRxiv">
        <title>Conserved and derived expression patterns and positive selection on dental genes reveal complex evolutionary context of ever-growing rodent molars.</title>
        <authorList>
            <person name="Calamari Z.T."/>
            <person name="Song A."/>
            <person name="Cohen E."/>
            <person name="Akter M."/>
            <person name="Roy R.D."/>
            <person name="Hallikas O."/>
            <person name="Christensen M.M."/>
            <person name="Li P."/>
            <person name="Marangoni P."/>
            <person name="Jernvall J."/>
            <person name="Klein O.D."/>
        </authorList>
    </citation>
    <scope>NUCLEOTIDE SEQUENCE [LARGE SCALE GENOMIC DNA]</scope>
    <source>
        <strain evidence="3">V071</strain>
    </source>
</reference>
<keyword evidence="2" id="KW-0342">GTP-binding</keyword>
<dbReference type="PANTHER" id="PTHR11711">
    <property type="entry name" value="ADP RIBOSYLATION FACTOR-RELATED"/>
    <property type="match status" value="1"/>
</dbReference>
<dbReference type="InterPro" id="IPR006689">
    <property type="entry name" value="Small_GTPase_ARF/SAR"/>
</dbReference>
<evidence type="ECO:0000313" key="4">
    <source>
        <dbReference type="Proteomes" id="UP001488838"/>
    </source>
</evidence>
<dbReference type="Gene3D" id="3.40.50.300">
    <property type="entry name" value="P-loop containing nucleotide triphosphate hydrolases"/>
    <property type="match status" value="1"/>
</dbReference>
<organism evidence="3 4">
    <name type="scientific">Myodes glareolus</name>
    <name type="common">Bank vole</name>
    <name type="synonym">Clethrionomys glareolus</name>
    <dbReference type="NCBI Taxonomy" id="447135"/>
    <lineage>
        <taxon>Eukaryota</taxon>
        <taxon>Metazoa</taxon>
        <taxon>Chordata</taxon>
        <taxon>Craniata</taxon>
        <taxon>Vertebrata</taxon>
        <taxon>Euteleostomi</taxon>
        <taxon>Mammalia</taxon>
        <taxon>Eutheria</taxon>
        <taxon>Euarchontoglires</taxon>
        <taxon>Glires</taxon>
        <taxon>Rodentia</taxon>
        <taxon>Myomorpha</taxon>
        <taxon>Muroidea</taxon>
        <taxon>Cricetidae</taxon>
        <taxon>Arvicolinae</taxon>
        <taxon>Myodes</taxon>
    </lineage>
</organism>
<dbReference type="Proteomes" id="UP001488838">
    <property type="component" value="Unassembled WGS sequence"/>
</dbReference>
<gene>
    <name evidence="3" type="ORF">U0070_001602</name>
</gene>